<protein>
    <recommendedName>
        <fullName evidence="2">BTB domain-containing protein</fullName>
    </recommendedName>
</protein>
<dbReference type="Proteomes" id="UP001432322">
    <property type="component" value="Unassembled WGS sequence"/>
</dbReference>
<feature type="non-terminal residue" evidence="3">
    <location>
        <position position="513"/>
    </location>
</feature>
<feature type="domain" description="BTB" evidence="2">
    <location>
        <begin position="315"/>
        <end position="382"/>
    </location>
</feature>
<dbReference type="Pfam" id="PF00651">
    <property type="entry name" value="BTB"/>
    <property type="match status" value="2"/>
</dbReference>
<dbReference type="AlphaFoldDB" id="A0AAV5V9X6"/>
<feature type="compositionally biased region" description="Acidic residues" evidence="1">
    <location>
        <begin position="483"/>
        <end position="513"/>
    </location>
</feature>
<keyword evidence="4" id="KW-1185">Reference proteome</keyword>
<comment type="caution">
    <text evidence="3">The sequence shown here is derived from an EMBL/GenBank/DDBJ whole genome shotgun (WGS) entry which is preliminary data.</text>
</comment>
<dbReference type="PANTHER" id="PTHR22744">
    <property type="entry name" value="HELIX LOOP HELIX PROTEIN 21-RELATED"/>
    <property type="match status" value="1"/>
</dbReference>
<dbReference type="Gene3D" id="3.30.710.10">
    <property type="entry name" value="Potassium Channel Kv1.1, Chain A"/>
    <property type="match status" value="1"/>
</dbReference>
<dbReference type="InterPro" id="IPR011333">
    <property type="entry name" value="SKP1/BTB/POZ_sf"/>
</dbReference>
<feature type="domain" description="BTB" evidence="2">
    <location>
        <begin position="184"/>
        <end position="250"/>
    </location>
</feature>
<name>A0AAV5V9X6_9BILA</name>
<dbReference type="CDD" id="cd18186">
    <property type="entry name" value="BTB_POZ_ZBTB_KLHL-like"/>
    <property type="match status" value="1"/>
</dbReference>
<dbReference type="SUPFAM" id="SSF54695">
    <property type="entry name" value="POZ domain"/>
    <property type="match status" value="2"/>
</dbReference>
<dbReference type="EMBL" id="BTSY01000002">
    <property type="protein sequence ID" value="GMT14685.1"/>
    <property type="molecule type" value="Genomic_DNA"/>
</dbReference>
<organism evidence="3 4">
    <name type="scientific">Pristionchus fissidentatus</name>
    <dbReference type="NCBI Taxonomy" id="1538716"/>
    <lineage>
        <taxon>Eukaryota</taxon>
        <taxon>Metazoa</taxon>
        <taxon>Ecdysozoa</taxon>
        <taxon>Nematoda</taxon>
        <taxon>Chromadorea</taxon>
        <taxon>Rhabditida</taxon>
        <taxon>Rhabditina</taxon>
        <taxon>Diplogasteromorpha</taxon>
        <taxon>Diplogasteroidea</taxon>
        <taxon>Neodiplogasteridae</taxon>
        <taxon>Pristionchus</taxon>
    </lineage>
</organism>
<evidence type="ECO:0000313" key="4">
    <source>
        <dbReference type="Proteomes" id="UP001432322"/>
    </source>
</evidence>
<dbReference type="SMART" id="SM00225">
    <property type="entry name" value="BTB"/>
    <property type="match status" value="2"/>
</dbReference>
<dbReference type="PROSITE" id="PS50097">
    <property type="entry name" value="BTB"/>
    <property type="match status" value="2"/>
</dbReference>
<evidence type="ECO:0000313" key="3">
    <source>
        <dbReference type="EMBL" id="GMT14685.1"/>
    </source>
</evidence>
<reference evidence="3" key="1">
    <citation type="submission" date="2023-10" db="EMBL/GenBank/DDBJ databases">
        <title>Genome assembly of Pristionchus species.</title>
        <authorList>
            <person name="Yoshida K."/>
            <person name="Sommer R.J."/>
        </authorList>
    </citation>
    <scope>NUCLEOTIDE SEQUENCE</scope>
    <source>
        <strain evidence="3">RS5133</strain>
    </source>
</reference>
<sequence>MNATTVSMDTILAVFCGCGTRLGEGQRNRPHNLDCGHSMCSGCVQIGLRRVRAQQFTVRCNFNNCNKMTTSKTDSLPLNHSLIALWREMKLKRPIETRVPSSGNTINEKRRMEGIDCAECGEKTREEKSRICLDENCDKFRLPICFVCCVNVHSSHKKGVYKNPESHIIKRGLHKTIDHSPYPDRRVVTVGKEEFVVSASLLSLQSPYFYNLFFGTPESEKINSFTLNCNPIDFSDLLDHFYSKNDTLQNCCDECNSRRSKLFQLASQLEIQSMKEKFEVVTRSYSYMDRLNDNRRLKRLLGVEDERQRINLRFPDARLVHVGTETFLVSTTALSFYSDYFKKLFHSTPIKDQFDFRFEGCDPLTFSLLLEMMEGNQTKTPSVQLLDVLHKLGREKEYSKCFDLINQSIDNLSADEISLVVRDVIEHLWRVRDKLNSIFNIERNKIIKWTSSLSEMDREWMYGEGLRRMEMVRKVKEMRGEMIGEEENDYEEEEEENEDEEVIEEVIEEEMED</sequence>
<evidence type="ECO:0000259" key="2">
    <source>
        <dbReference type="PROSITE" id="PS50097"/>
    </source>
</evidence>
<accession>A0AAV5V9X6</accession>
<dbReference type="PANTHER" id="PTHR22744:SF14">
    <property type="entry name" value="BTB DOMAIN-CONTAINING PROTEIN-RELATED"/>
    <property type="match status" value="1"/>
</dbReference>
<feature type="region of interest" description="Disordered" evidence="1">
    <location>
        <begin position="482"/>
        <end position="513"/>
    </location>
</feature>
<proteinExistence type="predicted"/>
<gene>
    <name evidence="3" type="ORF">PFISCL1PPCAC_5982</name>
</gene>
<dbReference type="InterPro" id="IPR000210">
    <property type="entry name" value="BTB/POZ_dom"/>
</dbReference>
<evidence type="ECO:0000256" key="1">
    <source>
        <dbReference type="SAM" id="MobiDB-lite"/>
    </source>
</evidence>